<name>A0A846QYE1_9FLAO</name>
<dbReference type="EMBL" id="JAATJJ010000001">
    <property type="protein sequence ID" value="NJB70144.1"/>
    <property type="molecule type" value="Genomic_DNA"/>
</dbReference>
<dbReference type="Pfam" id="PF00403">
    <property type="entry name" value="HMA"/>
    <property type="match status" value="1"/>
</dbReference>
<sequence>MNSGFATVHVQNAFCQKCSSTIKKELLKIMDITNVYLYPTDSLVVFNFVKANELSTALNILTDLGYPPEGERINSKKPSITACNC</sequence>
<dbReference type="Gene3D" id="3.30.70.100">
    <property type="match status" value="1"/>
</dbReference>
<feature type="domain" description="HMA" evidence="1">
    <location>
        <begin position="7"/>
        <end position="66"/>
    </location>
</feature>
<reference evidence="2 3" key="1">
    <citation type="submission" date="2020-03" db="EMBL/GenBank/DDBJ databases">
        <title>Genomic Encyclopedia of Type Strains, Phase IV (KMG-IV): sequencing the most valuable type-strain genomes for metagenomic binning, comparative biology and taxonomic classification.</title>
        <authorList>
            <person name="Goeker M."/>
        </authorList>
    </citation>
    <scope>NUCLEOTIDE SEQUENCE [LARGE SCALE GENOMIC DNA]</scope>
    <source>
        <strain evidence="2 3">DSM 29762</strain>
    </source>
</reference>
<evidence type="ECO:0000259" key="1">
    <source>
        <dbReference type="Pfam" id="PF00403"/>
    </source>
</evidence>
<evidence type="ECO:0000313" key="2">
    <source>
        <dbReference type="EMBL" id="NJB70144.1"/>
    </source>
</evidence>
<dbReference type="GO" id="GO:0046872">
    <property type="term" value="F:metal ion binding"/>
    <property type="evidence" value="ECO:0007669"/>
    <property type="project" value="InterPro"/>
</dbReference>
<accession>A0A846QYE1</accession>
<dbReference type="RefSeq" id="WP_167960693.1">
    <property type="nucleotide sequence ID" value="NZ_JAATJJ010000001.1"/>
</dbReference>
<dbReference type="AlphaFoldDB" id="A0A846QYE1"/>
<dbReference type="SUPFAM" id="SSF55008">
    <property type="entry name" value="HMA, heavy metal-associated domain"/>
    <property type="match status" value="1"/>
</dbReference>
<gene>
    <name evidence="2" type="ORF">GGR42_000606</name>
</gene>
<proteinExistence type="predicted"/>
<comment type="caution">
    <text evidence="2">The sequence shown here is derived from an EMBL/GenBank/DDBJ whole genome shotgun (WGS) entry which is preliminary data.</text>
</comment>
<keyword evidence="3" id="KW-1185">Reference proteome</keyword>
<dbReference type="InterPro" id="IPR006121">
    <property type="entry name" value="HMA_dom"/>
</dbReference>
<organism evidence="2 3">
    <name type="scientific">Saonia flava</name>
    <dbReference type="NCBI Taxonomy" id="523696"/>
    <lineage>
        <taxon>Bacteria</taxon>
        <taxon>Pseudomonadati</taxon>
        <taxon>Bacteroidota</taxon>
        <taxon>Flavobacteriia</taxon>
        <taxon>Flavobacteriales</taxon>
        <taxon>Flavobacteriaceae</taxon>
        <taxon>Saonia</taxon>
    </lineage>
</organism>
<dbReference type="InterPro" id="IPR036163">
    <property type="entry name" value="HMA_dom_sf"/>
</dbReference>
<protein>
    <submittedName>
        <fullName evidence="2">Copper chaperone CopZ</fullName>
    </submittedName>
</protein>
<evidence type="ECO:0000313" key="3">
    <source>
        <dbReference type="Proteomes" id="UP000590442"/>
    </source>
</evidence>
<dbReference type="Proteomes" id="UP000590442">
    <property type="component" value="Unassembled WGS sequence"/>
</dbReference>